<keyword evidence="3" id="KW-1185">Reference proteome</keyword>
<feature type="chain" id="PRO_5025611640" description="Carbohydrate-binding module family 19 domain-containing protein" evidence="1">
    <location>
        <begin position="17"/>
        <end position="163"/>
    </location>
</feature>
<organism evidence="2 3">
    <name type="scientific">Lophiostoma macrostomum CBS 122681</name>
    <dbReference type="NCBI Taxonomy" id="1314788"/>
    <lineage>
        <taxon>Eukaryota</taxon>
        <taxon>Fungi</taxon>
        <taxon>Dikarya</taxon>
        <taxon>Ascomycota</taxon>
        <taxon>Pezizomycotina</taxon>
        <taxon>Dothideomycetes</taxon>
        <taxon>Pleosporomycetidae</taxon>
        <taxon>Pleosporales</taxon>
        <taxon>Lophiostomataceae</taxon>
        <taxon>Lophiostoma</taxon>
    </lineage>
</organism>
<sequence>MRLLSIFPLLVAGTLATVVPPYKEACGHITNSENKYETIYATLGECTAFEHGATSAFVHTGAKCYFFKSLPDVICAADSLMATVDGTNKDTPLPGEAASYFCLISPSANAIEEREEDGAAPCWDQVETCDMDQRTLKICHYGHWQRIVCRNGCDSKQYRAWCT</sequence>
<dbReference type="Proteomes" id="UP000799324">
    <property type="component" value="Unassembled WGS sequence"/>
</dbReference>
<evidence type="ECO:0000313" key="2">
    <source>
        <dbReference type="EMBL" id="KAF2654354.1"/>
    </source>
</evidence>
<evidence type="ECO:0008006" key="4">
    <source>
        <dbReference type="Google" id="ProtNLM"/>
    </source>
</evidence>
<dbReference type="EMBL" id="MU004365">
    <property type="protein sequence ID" value="KAF2654354.1"/>
    <property type="molecule type" value="Genomic_DNA"/>
</dbReference>
<feature type="signal peptide" evidence="1">
    <location>
        <begin position="1"/>
        <end position="16"/>
    </location>
</feature>
<keyword evidence="1" id="KW-0732">Signal</keyword>
<protein>
    <recommendedName>
        <fullName evidence="4">Carbohydrate-binding module family 19 domain-containing protein</fullName>
    </recommendedName>
</protein>
<accession>A0A6A6T725</accession>
<reference evidence="2" key="1">
    <citation type="journal article" date="2020" name="Stud. Mycol.">
        <title>101 Dothideomycetes genomes: a test case for predicting lifestyles and emergence of pathogens.</title>
        <authorList>
            <person name="Haridas S."/>
            <person name="Albert R."/>
            <person name="Binder M."/>
            <person name="Bloem J."/>
            <person name="Labutti K."/>
            <person name="Salamov A."/>
            <person name="Andreopoulos B."/>
            <person name="Baker S."/>
            <person name="Barry K."/>
            <person name="Bills G."/>
            <person name="Bluhm B."/>
            <person name="Cannon C."/>
            <person name="Castanera R."/>
            <person name="Culley D."/>
            <person name="Daum C."/>
            <person name="Ezra D."/>
            <person name="Gonzalez J."/>
            <person name="Henrissat B."/>
            <person name="Kuo A."/>
            <person name="Liang C."/>
            <person name="Lipzen A."/>
            <person name="Lutzoni F."/>
            <person name="Magnuson J."/>
            <person name="Mondo S."/>
            <person name="Nolan M."/>
            <person name="Ohm R."/>
            <person name="Pangilinan J."/>
            <person name="Park H.-J."/>
            <person name="Ramirez L."/>
            <person name="Alfaro M."/>
            <person name="Sun H."/>
            <person name="Tritt A."/>
            <person name="Yoshinaga Y."/>
            <person name="Zwiers L.-H."/>
            <person name="Turgeon B."/>
            <person name="Goodwin S."/>
            <person name="Spatafora J."/>
            <person name="Crous P."/>
            <person name="Grigoriev I."/>
        </authorList>
    </citation>
    <scope>NUCLEOTIDE SEQUENCE</scope>
    <source>
        <strain evidence="2">CBS 122681</strain>
    </source>
</reference>
<dbReference type="AlphaFoldDB" id="A0A6A6T725"/>
<proteinExistence type="predicted"/>
<evidence type="ECO:0000313" key="3">
    <source>
        <dbReference type="Proteomes" id="UP000799324"/>
    </source>
</evidence>
<name>A0A6A6T725_9PLEO</name>
<evidence type="ECO:0000256" key="1">
    <source>
        <dbReference type="SAM" id="SignalP"/>
    </source>
</evidence>
<gene>
    <name evidence="2" type="ORF">K491DRAFT_679718</name>
</gene>